<dbReference type="RefSeq" id="WP_145140632.1">
    <property type="nucleotide sequence ID" value="NZ_VLKY01000004.1"/>
</dbReference>
<keyword evidence="2" id="KW-1185">Reference proteome</keyword>
<organism evidence="1 2">
    <name type="scientific">Pseudomonas duriflava</name>
    <dbReference type="NCBI Taxonomy" id="459528"/>
    <lineage>
        <taxon>Bacteria</taxon>
        <taxon>Pseudomonadati</taxon>
        <taxon>Pseudomonadota</taxon>
        <taxon>Gammaproteobacteria</taxon>
        <taxon>Pseudomonadales</taxon>
        <taxon>Pseudomonadaceae</taxon>
        <taxon>Pseudomonas</taxon>
    </lineage>
</organism>
<evidence type="ECO:0000313" key="1">
    <source>
        <dbReference type="EMBL" id="TWI55713.1"/>
    </source>
</evidence>
<dbReference type="Proteomes" id="UP000316905">
    <property type="component" value="Unassembled WGS sequence"/>
</dbReference>
<evidence type="ECO:0000313" key="2">
    <source>
        <dbReference type="Proteomes" id="UP000316905"/>
    </source>
</evidence>
<dbReference type="OrthoDB" id="7031058at2"/>
<accession>A0A562QGC0</accession>
<name>A0A562QGC0_9PSED</name>
<sequence>MNQPLTAAVERDKRKQMVRLRMELYRQQLLYNAQPLHNPLGMLKETFRPKEALTQGKGPMVMGLTLLLTLFGKRLGSVGRLARLGLAVYPFVRRFQAVRQQHLHEQQQTASRRYRPYS</sequence>
<reference evidence="1 2" key="1">
    <citation type="journal article" date="2015" name="Stand. Genomic Sci.">
        <title>Genomic Encyclopedia of Bacterial and Archaeal Type Strains, Phase III: the genomes of soil and plant-associated and newly described type strains.</title>
        <authorList>
            <person name="Whitman W.B."/>
            <person name="Woyke T."/>
            <person name="Klenk H.P."/>
            <person name="Zhou Y."/>
            <person name="Lilburn T.G."/>
            <person name="Beck B.J."/>
            <person name="De Vos P."/>
            <person name="Vandamme P."/>
            <person name="Eisen J.A."/>
            <person name="Garrity G."/>
            <person name="Hugenholtz P."/>
            <person name="Kyrpides N.C."/>
        </authorList>
    </citation>
    <scope>NUCLEOTIDE SEQUENCE [LARGE SCALE GENOMIC DNA]</scope>
    <source>
        <strain evidence="1 2">CGMCC 1.6858</strain>
    </source>
</reference>
<proteinExistence type="predicted"/>
<dbReference type="AlphaFoldDB" id="A0A562QGC0"/>
<protein>
    <recommendedName>
        <fullName evidence="3">YqjK-like protein</fullName>
    </recommendedName>
</protein>
<comment type="caution">
    <text evidence="1">The sequence shown here is derived from an EMBL/GenBank/DDBJ whole genome shotgun (WGS) entry which is preliminary data.</text>
</comment>
<evidence type="ECO:0008006" key="3">
    <source>
        <dbReference type="Google" id="ProtNLM"/>
    </source>
</evidence>
<gene>
    <name evidence="1" type="ORF">IQ22_01646</name>
</gene>
<dbReference type="EMBL" id="VLKY01000004">
    <property type="protein sequence ID" value="TWI55713.1"/>
    <property type="molecule type" value="Genomic_DNA"/>
</dbReference>